<dbReference type="PRINTS" id="PR00990">
    <property type="entry name" value="RIBOKINASE"/>
</dbReference>
<dbReference type="EMBL" id="AY596297">
    <property type="protein sequence ID" value="AAV45306.1"/>
    <property type="molecule type" value="Genomic_DNA"/>
</dbReference>
<comment type="similarity">
    <text evidence="1 4">Belongs to the carbohydrate kinase PfkB family.</text>
</comment>
<dbReference type="InterPro" id="IPR011611">
    <property type="entry name" value="PfkB_dom"/>
</dbReference>
<organism evidence="7 8">
    <name type="scientific">Haloarcula marismortui (strain ATCC 43049 / DSM 3752 / JCM 8966 / VKM B-1809)</name>
    <name type="common">Halobacterium marismortui</name>
    <dbReference type="NCBI Taxonomy" id="272569"/>
    <lineage>
        <taxon>Archaea</taxon>
        <taxon>Methanobacteriati</taxon>
        <taxon>Methanobacteriota</taxon>
        <taxon>Stenosarchaea group</taxon>
        <taxon>Halobacteria</taxon>
        <taxon>Halobacteriales</taxon>
        <taxon>Haloarculaceae</taxon>
        <taxon>Haloarcula</taxon>
    </lineage>
</organism>
<dbReference type="KEGG" id="hma:rrnAC0249"/>
<accession>Q5V596</accession>
<dbReference type="InterPro" id="IPR002173">
    <property type="entry name" value="Carboh/pur_kinase_PfkB_CS"/>
</dbReference>
<evidence type="ECO:0000313" key="8">
    <source>
        <dbReference type="Proteomes" id="UP000001169"/>
    </source>
</evidence>
<evidence type="ECO:0000259" key="6">
    <source>
        <dbReference type="Pfam" id="PF00294"/>
    </source>
</evidence>
<keyword evidence="3 4" id="KW-0418">Kinase</keyword>
<dbReference type="GO" id="GO:0003872">
    <property type="term" value="F:6-phosphofructokinase activity"/>
    <property type="evidence" value="ECO:0007669"/>
    <property type="project" value="UniProtKB-EC"/>
</dbReference>
<dbReference type="InterPro" id="IPR029056">
    <property type="entry name" value="Ribokinase-like"/>
</dbReference>
<gene>
    <name evidence="7" type="primary">pfk3</name>
    <name evidence="7" type="ordered locus">rrnAC0249</name>
</gene>
<evidence type="ECO:0000256" key="4">
    <source>
        <dbReference type="RuleBase" id="RU003704"/>
    </source>
</evidence>
<dbReference type="Proteomes" id="UP000001169">
    <property type="component" value="Chromosome I"/>
</dbReference>
<evidence type="ECO:0000256" key="1">
    <source>
        <dbReference type="ARBA" id="ARBA00010688"/>
    </source>
</evidence>
<dbReference type="EC" id="2.7.1.11" evidence="7"/>
<dbReference type="PROSITE" id="PS00584">
    <property type="entry name" value="PFKB_KINASES_2"/>
    <property type="match status" value="1"/>
</dbReference>
<dbReference type="SUPFAM" id="SSF53613">
    <property type="entry name" value="Ribokinase-like"/>
    <property type="match status" value="1"/>
</dbReference>
<dbReference type="PATRIC" id="fig|272569.17.peg.1044"/>
<sequence>MLVRQLIGRTLSGTVTMCAGPFRSVLNMLHRPQWETAMIAPLPAVDMRVICAGHVNWDVTLHVDHLPKPDGEGRITDRSQSSGGSASNAAVALAGLDADPLVLGSVGRDDHGTMARRELAATGVETLLIESDEATAVKYLIVDENGDVAVLGNDGANEAFNASDLPAETLAEADHLHLTGQNPTTAATLARDAAAADVPVSFDPGRRLPYRDYSSVLSHAEILFCNDREADHARDSGLFETVPTVVVKHGDCGATAHIGDQTVTNAGYPIESVDTAGAGDAFAAGYLLASAQETDPERALAVANACGALAAQSSGARTTLDWESVWELVDSGQPPETA</sequence>
<name>Q5V596_HALMA</name>
<dbReference type="HOGENOM" id="CLU_027634_6_3_2"/>
<feature type="domain" description="Carbohydrate kinase PfkB" evidence="6">
    <location>
        <begin position="48"/>
        <end position="321"/>
    </location>
</feature>
<feature type="region of interest" description="Disordered" evidence="5">
    <location>
        <begin position="66"/>
        <end position="86"/>
    </location>
</feature>
<keyword evidence="2 4" id="KW-0808">Transferase</keyword>
<dbReference type="PANTHER" id="PTHR10584">
    <property type="entry name" value="SUGAR KINASE"/>
    <property type="match status" value="1"/>
</dbReference>
<dbReference type="PaxDb" id="272569-rrnAC0249"/>
<dbReference type="eggNOG" id="arCOG00014">
    <property type="taxonomic scope" value="Archaea"/>
</dbReference>
<evidence type="ECO:0000256" key="2">
    <source>
        <dbReference type="ARBA" id="ARBA00022679"/>
    </source>
</evidence>
<dbReference type="PANTHER" id="PTHR10584:SF166">
    <property type="entry name" value="RIBOKINASE"/>
    <property type="match status" value="1"/>
</dbReference>
<dbReference type="EnsemblBacteria" id="AAV45306">
    <property type="protein sequence ID" value="AAV45306"/>
    <property type="gene ID" value="rrnAC0249"/>
</dbReference>
<dbReference type="Gene3D" id="3.40.1190.20">
    <property type="match status" value="1"/>
</dbReference>
<dbReference type="InterPro" id="IPR002139">
    <property type="entry name" value="Ribo/fructo_kinase"/>
</dbReference>
<dbReference type="DNASU" id="3129744"/>
<evidence type="ECO:0000313" key="7">
    <source>
        <dbReference type="EMBL" id="AAV45306.1"/>
    </source>
</evidence>
<evidence type="ECO:0000256" key="3">
    <source>
        <dbReference type="ARBA" id="ARBA00022777"/>
    </source>
</evidence>
<proteinExistence type="inferred from homology"/>
<dbReference type="AlphaFoldDB" id="Q5V596"/>
<protein>
    <submittedName>
        <fullName evidence="7">Phosphofructokinase</fullName>
        <ecNumber evidence="7">2.7.1.11</ecNumber>
    </submittedName>
</protein>
<reference evidence="7 8" key="1">
    <citation type="journal article" date="2004" name="Genome Res.">
        <title>Genome sequence of Haloarcula marismortui: a halophilic archaeon from the Dead Sea.</title>
        <authorList>
            <person name="Baliga N.S."/>
            <person name="Bonneau R."/>
            <person name="Facciotti M.T."/>
            <person name="Pan M."/>
            <person name="Glusman G."/>
            <person name="Deutsch E.W."/>
            <person name="Shannon P."/>
            <person name="Chiu Y."/>
            <person name="Weng R.S."/>
            <person name="Gan R.R."/>
            <person name="Hung P."/>
            <person name="Date S.V."/>
            <person name="Marcotte E."/>
            <person name="Hood L."/>
            <person name="Ng W.V."/>
        </authorList>
    </citation>
    <scope>NUCLEOTIDE SEQUENCE [LARGE SCALE GENOMIC DNA]</scope>
    <source>
        <strain evidence="8">ATCC 43049 / DSM 3752 / JCM 8966 / VKM B-1809</strain>
    </source>
</reference>
<feature type="compositionally biased region" description="Basic and acidic residues" evidence="5">
    <location>
        <begin position="66"/>
        <end position="77"/>
    </location>
</feature>
<keyword evidence="8" id="KW-1185">Reference proteome</keyword>
<evidence type="ECO:0000256" key="5">
    <source>
        <dbReference type="SAM" id="MobiDB-lite"/>
    </source>
</evidence>
<dbReference type="Pfam" id="PF00294">
    <property type="entry name" value="PfkB"/>
    <property type="match status" value="1"/>
</dbReference>
<dbReference type="STRING" id="272569.rrnAC0249"/>